<protein>
    <submittedName>
        <fullName evidence="2">Uncharacterized protein</fullName>
    </submittedName>
</protein>
<sequence>MHVARKCAAGVNDMHETKSESAAASRFQPSQSIGTERRCLPSGLSLFSGRLCMSPGRVQQFRGNDMHKNKERKHVA</sequence>
<name>A0A1L3ZLR3_RHILE</name>
<organism evidence="2 3">
    <name type="scientific">Rhizobium leguminosarum</name>
    <dbReference type="NCBI Taxonomy" id="384"/>
    <lineage>
        <taxon>Bacteria</taxon>
        <taxon>Pseudomonadati</taxon>
        <taxon>Pseudomonadota</taxon>
        <taxon>Alphaproteobacteria</taxon>
        <taxon>Hyphomicrobiales</taxon>
        <taxon>Rhizobiaceae</taxon>
        <taxon>Rhizobium/Agrobacterium group</taxon>
        <taxon>Rhizobium</taxon>
    </lineage>
</organism>
<dbReference type="AlphaFoldDB" id="A0A1L3ZLR3"/>
<proteinExistence type="predicted"/>
<dbReference type="Proteomes" id="UP000183050">
    <property type="component" value="Plasmid unnamed2"/>
</dbReference>
<keyword evidence="2" id="KW-0614">Plasmid</keyword>
<accession>A0A1L3ZLR3</accession>
<reference evidence="2 3" key="1">
    <citation type="submission" date="2016-11" db="EMBL/GenBank/DDBJ databases">
        <title>Rhizobium leguminosarum bv. viciae strain Vaf12 isolated from Vavilovia formosa root nodules from Russia, Dagestan.</title>
        <authorList>
            <person name="Kimeklis A."/>
        </authorList>
    </citation>
    <scope>NUCLEOTIDE SEQUENCE [LARGE SCALE GENOMIC DNA]</scope>
    <source>
        <strain evidence="2 3">Vaf-108</strain>
        <plasmid evidence="3">Plasmid unnamed2</plasmid>
    </source>
</reference>
<evidence type="ECO:0000256" key="1">
    <source>
        <dbReference type="SAM" id="MobiDB-lite"/>
    </source>
</evidence>
<dbReference type="EMBL" id="CP018230">
    <property type="protein sequence ID" value="API56500.1"/>
    <property type="molecule type" value="Genomic_DNA"/>
</dbReference>
<evidence type="ECO:0000313" key="2">
    <source>
        <dbReference type="EMBL" id="API56500.1"/>
    </source>
</evidence>
<feature type="region of interest" description="Disordered" evidence="1">
    <location>
        <begin position="1"/>
        <end position="34"/>
    </location>
</feature>
<gene>
    <name evidence="2" type="ORF">BMW22_34070</name>
</gene>
<geneLocation type="plasmid" evidence="2">
    <name>unnamed2</name>
</geneLocation>
<evidence type="ECO:0000313" key="3">
    <source>
        <dbReference type="Proteomes" id="UP000183050"/>
    </source>
</evidence>